<feature type="domain" description="RlpA-like protein double-psi beta-barrel" evidence="5">
    <location>
        <begin position="40"/>
        <end position="129"/>
    </location>
</feature>
<reference evidence="6 7" key="1">
    <citation type="submission" date="2024-04" db="EMBL/GenBank/DDBJ databases">
        <title>Dissimilatory iodate-reducing microorganisms contribute to the enrichment of iodine in groundwater.</title>
        <authorList>
            <person name="Jiang Z."/>
        </authorList>
    </citation>
    <scope>NUCLEOTIDE SEQUENCE [LARGE SCALE GENOMIC DNA]</scope>
    <source>
        <strain evidence="6 7">NCP973</strain>
    </source>
</reference>
<dbReference type="EMBL" id="CP151406">
    <property type="protein sequence ID" value="WZJ22881.1"/>
    <property type="molecule type" value="Genomic_DNA"/>
</dbReference>
<dbReference type="EC" id="4.2.2.-" evidence="3"/>
<keyword evidence="3" id="KW-0732">Signal</keyword>
<evidence type="ECO:0000256" key="4">
    <source>
        <dbReference type="RuleBase" id="RU003495"/>
    </source>
</evidence>
<accession>A0ABZ2XNQ9</accession>
<dbReference type="InterPro" id="IPR034718">
    <property type="entry name" value="RlpA"/>
</dbReference>
<dbReference type="Proteomes" id="UP001479520">
    <property type="component" value="Chromosome"/>
</dbReference>
<dbReference type="CDD" id="cd22268">
    <property type="entry name" value="DPBB_RlpA-like"/>
    <property type="match status" value="1"/>
</dbReference>
<evidence type="ECO:0000256" key="3">
    <source>
        <dbReference type="HAMAP-Rule" id="MF_02071"/>
    </source>
</evidence>
<dbReference type="NCBIfam" id="TIGR00413">
    <property type="entry name" value="rlpA"/>
    <property type="match status" value="1"/>
</dbReference>
<dbReference type="RefSeq" id="WP_341744408.1">
    <property type="nucleotide sequence ID" value="NZ_CP151406.1"/>
</dbReference>
<evidence type="ECO:0000313" key="7">
    <source>
        <dbReference type="Proteomes" id="UP001479520"/>
    </source>
</evidence>
<dbReference type="Gene3D" id="2.40.40.10">
    <property type="entry name" value="RlpA-like domain"/>
    <property type="match status" value="1"/>
</dbReference>
<dbReference type="PANTHER" id="PTHR34183">
    <property type="entry name" value="ENDOLYTIC PEPTIDOGLYCAN TRANSGLYCOSYLASE RLPA"/>
    <property type="match status" value="1"/>
</dbReference>
<dbReference type="InterPro" id="IPR036908">
    <property type="entry name" value="RlpA-like_sf"/>
</dbReference>
<dbReference type="Pfam" id="PF03330">
    <property type="entry name" value="DPBB_1"/>
    <property type="match status" value="1"/>
</dbReference>
<dbReference type="InterPro" id="IPR009009">
    <property type="entry name" value="RlpA-like_DPBB"/>
</dbReference>
<feature type="signal peptide" evidence="3">
    <location>
        <begin position="1"/>
        <end position="30"/>
    </location>
</feature>
<evidence type="ECO:0000313" key="6">
    <source>
        <dbReference type="EMBL" id="WZJ22881.1"/>
    </source>
</evidence>
<dbReference type="SUPFAM" id="SSF50685">
    <property type="entry name" value="Barwin-like endoglucanases"/>
    <property type="match status" value="1"/>
</dbReference>
<dbReference type="PANTHER" id="PTHR34183:SF8">
    <property type="entry name" value="ENDOLYTIC PEPTIDOGLYCAN TRANSGLYCOSYLASE RLPA-RELATED"/>
    <property type="match status" value="1"/>
</dbReference>
<dbReference type="InterPro" id="IPR012997">
    <property type="entry name" value="RplA"/>
</dbReference>
<protein>
    <recommendedName>
        <fullName evidence="3">Endolytic peptidoglycan transglycosylase RlpA</fullName>
        <ecNumber evidence="3">4.2.2.-</ecNumber>
    </recommendedName>
</protein>
<keyword evidence="7" id="KW-1185">Reference proteome</keyword>
<proteinExistence type="inferred from homology"/>
<comment type="similarity">
    <text evidence="3 4">Belongs to the RlpA family.</text>
</comment>
<evidence type="ECO:0000256" key="2">
    <source>
        <dbReference type="ARBA" id="ARBA00023316"/>
    </source>
</evidence>
<name>A0ABZ2XNQ9_9RHOO</name>
<sequence length="184" mass="19302" precursor="true">MTRRRPSSSDLVRRVAALCCGLGLTLAAVAEAPSPVAVVEGLASYYGSKFHGRKTASGEVFDKTVFSAASNRFPLGSHVAVLRPSNGLCVVVRINDRMHRRHRTRVIDISKSAADYLEMLQAGVVKVKVALLDESLQARGHLACADAFASPARENAATVGTGGDVGYNSSGMINLGPSPGISPP</sequence>
<feature type="chain" id="PRO_5044909948" description="Endolytic peptidoglycan transglycosylase RlpA" evidence="3">
    <location>
        <begin position="31"/>
        <end position="184"/>
    </location>
</feature>
<organism evidence="6 7">
    <name type="scientific">Azonexus hydrophilus</name>
    <dbReference type="NCBI Taxonomy" id="418702"/>
    <lineage>
        <taxon>Bacteria</taxon>
        <taxon>Pseudomonadati</taxon>
        <taxon>Pseudomonadota</taxon>
        <taxon>Betaproteobacteria</taxon>
        <taxon>Rhodocyclales</taxon>
        <taxon>Azonexaceae</taxon>
        <taxon>Azonexus</taxon>
    </lineage>
</organism>
<keyword evidence="1 3" id="KW-0456">Lyase</keyword>
<evidence type="ECO:0000256" key="1">
    <source>
        <dbReference type="ARBA" id="ARBA00023239"/>
    </source>
</evidence>
<comment type="function">
    <text evidence="3">Lytic transglycosylase with a strong preference for naked glycan strands that lack stem peptides.</text>
</comment>
<gene>
    <name evidence="3" type="primary">rlpA</name>
    <name evidence="6" type="ORF">AADV58_06985</name>
</gene>
<dbReference type="HAMAP" id="MF_02071">
    <property type="entry name" value="RlpA"/>
    <property type="match status" value="1"/>
</dbReference>
<keyword evidence="2 3" id="KW-0961">Cell wall biogenesis/degradation</keyword>
<evidence type="ECO:0000259" key="5">
    <source>
        <dbReference type="Pfam" id="PF03330"/>
    </source>
</evidence>